<dbReference type="InterPro" id="IPR004358">
    <property type="entry name" value="Sig_transdc_His_kin-like_C"/>
</dbReference>
<keyword evidence="7" id="KW-0547">Nucleotide-binding</keyword>
<comment type="catalytic activity">
    <reaction evidence="1">
        <text>ATP + protein L-histidine = ADP + protein N-phospho-L-histidine.</text>
        <dbReference type="EC" id="2.7.13.3"/>
    </reaction>
</comment>
<feature type="transmembrane region" description="Helical" evidence="13">
    <location>
        <begin position="113"/>
        <end position="134"/>
    </location>
</feature>
<dbReference type="SUPFAM" id="SSF47384">
    <property type="entry name" value="Homodimeric domain of signal transducing histidine kinase"/>
    <property type="match status" value="1"/>
</dbReference>
<dbReference type="InterPro" id="IPR038318">
    <property type="entry name" value="KdpD_sf"/>
</dbReference>
<reference evidence="16" key="1">
    <citation type="submission" date="2010-11" db="EMBL/GenBank/DDBJ databases">
        <title>The complete genome of Mahella australiensis DSM 15567.</title>
        <authorList>
            <consortium name="US DOE Joint Genome Institute (JGI-PGF)"/>
            <person name="Lucas S."/>
            <person name="Copeland A."/>
            <person name="Lapidus A."/>
            <person name="Bruce D."/>
            <person name="Goodwin L."/>
            <person name="Pitluck S."/>
            <person name="Kyrpides N."/>
            <person name="Mavromatis K."/>
            <person name="Pagani I."/>
            <person name="Ivanova N."/>
            <person name="Teshima H."/>
            <person name="Brettin T."/>
            <person name="Detter J.C."/>
            <person name="Han C."/>
            <person name="Tapia R."/>
            <person name="Land M."/>
            <person name="Hauser L."/>
            <person name="Markowitz V."/>
            <person name="Cheng J.-F."/>
            <person name="Hugenholtz P."/>
            <person name="Woyke T."/>
            <person name="Wu D."/>
            <person name="Spring S."/>
            <person name="Pukall R."/>
            <person name="Steenblock K."/>
            <person name="Schneider S."/>
            <person name="Klenk H.-P."/>
            <person name="Eisen J.A."/>
        </authorList>
    </citation>
    <scope>NUCLEOTIDE SEQUENCE [LARGE SCALE GENOMIC DNA]</scope>
    <source>
        <strain evidence="16">DSM 15567 / CIP 107919 / 50-1 BON</strain>
    </source>
</reference>
<evidence type="ECO:0000256" key="1">
    <source>
        <dbReference type="ARBA" id="ARBA00000085"/>
    </source>
</evidence>
<dbReference type="CDD" id="cd00082">
    <property type="entry name" value="HisKA"/>
    <property type="match status" value="1"/>
</dbReference>
<dbReference type="KEGG" id="mas:Mahau_2863"/>
<dbReference type="GO" id="GO:0000155">
    <property type="term" value="F:phosphorelay sensor kinase activity"/>
    <property type="evidence" value="ECO:0007669"/>
    <property type="project" value="InterPro"/>
</dbReference>
<dbReference type="PROSITE" id="PS50109">
    <property type="entry name" value="HIS_KIN"/>
    <property type="match status" value="1"/>
</dbReference>
<keyword evidence="10 13" id="KW-1133">Transmembrane helix</keyword>
<dbReference type="InterPro" id="IPR029016">
    <property type="entry name" value="GAF-like_dom_sf"/>
</dbReference>
<evidence type="ECO:0000256" key="3">
    <source>
        <dbReference type="ARBA" id="ARBA00012438"/>
    </source>
</evidence>
<dbReference type="PANTHER" id="PTHR45569:SF1">
    <property type="entry name" value="SENSOR PROTEIN KDPD"/>
    <property type="match status" value="1"/>
</dbReference>
<evidence type="ECO:0000256" key="11">
    <source>
        <dbReference type="ARBA" id="ARBA00023012"/>
    </source>
</evidence>
<dbReference type="GO" id="GO:0005524">
    <property type="term" value="F:ATP binding"/>
    <property type="evidence" value="ECO:0007669"/>
    <property type="project" value="UniProtKB-KW"/>
</dbReference>
<dbReference type="GO" id="GO:0042802">
    <property type="term" value="F:identical protein binding"/>
    <property type="evidence" value="ECO:0007669"/>
    <property type="project" value="UniProtKB-ARBA"/>
</dbReference>
<dbReference type="InterPro" id="IPR005467">
    <property type="entry name" value="His_kinase_dom"/>
</dbReference>
<keyword evidence="4" id="KW-0597">Phosphoprotein</keyword>
<keyword evidence="11" id="KW-0902">Two-component regulatory system</keyword>
<dbReference type="InterPro" id="IPR025201">
    <property type="entry name" value="KdpD_TM"/>
</dbReference>
<dbReference type="Pfam" id="PF13493">
    <property type="entry name" value="DUF4118"/>
    <property type="match status" value="1"/>
</dbReference>
<dbReference type="PANTHER" id="PTHR45569">
    <property type="entry name" value="SENSOR PROTEIN KDPD"/>
    <property type="match status" value="1"/>
</dbReference>
<evidence type="ECO:0000256" key="12">
    <source>
        <dbReference type="ARBA" id="ARBA00023136"/>
    </source>
</evidence>
<dbReference type="STRING" id="697281.Mahau_2863"/>
<dbReference type="InterPro" id="IPR052023">
    <property type="entry name" value="Histidine_kinase_KdpD"/>
</dbReference>
<keyword evidence="16" id="KW-1185">Reference proteome</keyword>
<evidence type="ECO:0000256" key="10">
    <source>
        <dbReference type="ARBA" id="ARBA00022989"/>
    </source>
</evidence>
<dbReference type="SUPFAM" id="SSF55781">
    <property type="entry name" value="GAF domain-like"/>
    <property type="match status" value="1"/>
</dbReference>
<dbReference type="CDD" id="cd00075">
    <property type="entry name" value="HATPase"/>
    <property type="match status" value="1"/>
</dbReference>
<dbReference type="Pfam" id="PF02518">
    <property type="entry name" value="HATPase_c"/>
    <property type="match status" value="1"/>
</dbReference>
<evidence type="ECO:0000256" key="13">
    <source>
        <dbReference type="SAM" id="Phobius"/>
    </source>
</evidence>
<dbReference type="eggNOG" id="COG2205">
    <property type="taxonomic scope" value="Bacteria"/>
</dbReference>
<evidence type="ECO:0000256" key="6">
    <source>
        <dbReference type="ARBA" id="ARBA00022692"/>
    </source>
</evidence>
<dbReference type="GO" id="GO:0005886">
    <property type="term" value="C:plasma membrane"/>
    <property type="evidence" value="ECO:0007669"/>
    <property type="project" value="TreeGrafter"/>
</dbReference>
<feature type="transmembrane region" description="Helical" evidence="13">
    <location>
        <begin position="32"/>
        <end position="53"/>
    </location>
</feature>
<gene>
    <name evidence="15" type="ordered locus">Mahau_2863</name>
</gene>
<dbReference type="Gene3D" id="3.30.450.40">
    <property type="match status" value="1"/>
</dbReference>
<dbReference type="Gene3D" id="3.30.565.10">
    <property type="entry name" value="Histidine kinase-like ATPase, C-terminal domain"/>
    <property type="match status" value="1"/>
</dbReference>
<dbReference type="InterPro" id="IPR036097">
    <property type="entry name" value="HisK_dim/P_sf"/>
</dbReference>
<dbReference type="SMART" id="SM00387">
    <property type="entry name" value="HATPase_c"/>
    <property type="match status" value="1"/>
</dbReference>
<proteinExistence type="predicted"/>
<evidence type="ECO:0000313" key="16">
    <source>
        <dbReference type="Proteomes" id="UP000008457"/>
    </source>
</evidence>
<dbReference type="HOGENOM" id="CLU_000445_89_5_9"/>
<dbReference type="Gene3D" id="1.20.120.620">
    <property type="entry name" value="Backbone structure of the membrane domain of e. Coli histidine kinase receptor kdpd"/>
    <property type="match status" value="1"/>
</dbReference>
<evidence type="ECO:0000256" key="7">
    <source>
        <dbReference type="ARBA" id="ARBA00022741"/>
    </source>
</evidence>
<evidence type="ECO:0000256" key="9">
    <source>
        <dbReference type="ARBA" id="ARBA00022840"/>
    </source>
</evidence>
<dbReference type="OrthoDB" id="9806130at2"/>
<dbReference type="FunFam" id="3.30.565.10:FF:000042">
    <property type="entry name" value="Two-component sensor histidine kinase KdpD"/>
    <property type="match status" value="1"/>
</dbReference>
<dbReference type="EC" id="2.7.13.3" evidence="3"/>
<keyword evidence="9" id="KW-0067">ATP-binding</keyword>
<dbReference type="InterPro" id="IPR036890">
    <property type="entry name" value="HATPase_C_sf"/>
</dbReference>
<dbReference type="RefSeq" id="WP_013782398.1">
    <property type="nucleotide sequence ID" value="NC_015520.1"/>
</dbReference>
<dbReference type="SMART" id="SM00388">
    <property type="entry name" value="HisKA"/>
    <property type="match status" value="1"/>
</dbReference>
<organism evidence="15 16">
    <name type="scientific">Mahella australiensis (strain DSM 15567 / CIP 107919 / 50-1 BON)</name>
    <dbReference type="NCBI Taxonomy" id="697281"/>
    <lineage>
        <taxon>Bacteria</taxon>
        <taxon>Bacillati</taxon>
        <taxon>Bacillota</taxon>
        <taxon>Clostridia</taxon>
        <taxon>Thermoanaerobacterales</taxon>
        <taxon>Thermoanaerobacterales Family IV. Incertae Sedis</taxon>
        <taxon>Mahella</taxon>
    </lineage>
</organism>
<evidence type="ECO:0000259" key="14">
    <source>
        <dbReference type="PROSITE" id="PS50109"/>
    </source>
</evidence>
<keyword evidence="12 13" id="KW-0472">Membrane</keyword>
<reference evidence="15 16" key="2">
    <citation type="journal article" date="2011" name="Stand. Genomic Sci.">
        <title>Complete genome sequence of Mahella australiensis type strain (50-1 BON).</title>
        <authorList>
            <person name="Sikorski J."/>
            <person name="Teshima H."/>
            <person name="Nolan M."/>
            <person name="Lucas S."/>
            <person name="Hammon N."/>
            <person name="Deshpande S."/>
            <person name="Cheng J.F."/>
            <person name="Pitluck S."/>
            <person name="Liolios K."/>
            <person name="Pagani I."/>
            <person name="Ivanova N."/>
            <person name="Huntemann M."/>
            <person name="Mavromatis K."/>
            <person name="Ovchinikova G."/>
            <person name="Pati A."/>
            <person name="Tapia R."/>
            <person name="Han C."/>
            <person name="Goodwin L."/>
            <person name="Chen A."/>
            <person name="Palaniappan K."/>
            <person name="Land M."/>
            <person name="Hauser L."/>
            <person name="Ngatchou-Djao O.D."/>
            <person name="Rohde M."/>
            <person name="Pukall R."/>
            <person name="Spring S."/>
            <person name="Abt B."/>
            <person name="Goker M."/>
            <person name="Detter J.C."/>
            <person name="Woyke T."/>
            <person name="Bristow J."/>
            <person name="Markowitz V."/>
            <person name="Hugenholtz P."/>
            <person name="Eisen J.A."/>
            <person name="Kyrpides N.C."/>
            <person name="Klenk H.P."/>
            <person name="Lapidus A."/>
        </authorList>
    </citation>
    <scope>NUCLEOTIDE SEQUENCE [LARGE SCALE GENOMIC DNA]</scope>
    <source>
        <strain evidence="16">DSM 15567 / CIP 107919 / 50-1 BON</strain>
    </source>
</reference>
<dbReference type="Pfam" id="PF00512">
    <property type="entry name" value="HisKA"/>
    <property type="match status" value="1"/>
</dbReference>
<name>F4A0C6_MAHA5</name>
<feature type="domain" description="Histidine kinase" evidence="14">
    <location>
        <begin position="308"/>
        <end position="524"/>
    </location>
</feature>
<dbReference type="InterPro" id="IPR003594">
    <property type="entry name" value="HATPase_dom"/>
</dbReference>
<keyword evidence="5" id="KW-0808">Transferase</keyword>
<evidence type="ECO:0000256" key="8">
    <source>
        <dbReference type="ARBA" id="ARBA00022777"/>
    </source>
</evidence>
<evidence type="ECO:0000256" key="2">
    <source>
        <dbReference type="ARBA" id="ARBA00004141"/>
    </source>
</evidence>
<protein>
    <recommendedName>
        <fullName evidence="3">histidine kinase</fullName>
        <ecNumber evidence="3">2.7.13.3</ecNumber>
    </recommendedName>
</protein>
<evidence type="ECO:0000313" key="15">
    <source>
        <dbReference type="EMBL" id="AEE97987.1"/>
    </source>
</evidence>
<keyword evidence="8 15" id="KW-0418">Kinase</keyword>
<feature type="transmembrane region" description="Helical" evidence="13">
    <location>
        <begin position="65"/>
        <end position="93"/>
    </location>
</feature>
<dbReference type="EMBL" id="CP002360">
    <property type="protein sequence ID" value="AEE97987.1"/>
    <property type="molecule type" value="Genomic_DNA"/>
</dbReference>
<dbReference type="Proteomes" id="UP000008457">
    <property type="component" value="Chromosome"/>
</dbReference>
<sequence>MLKKHMDKQIYNDAVEFQHYCDLKPRNIILRALKNISIVIGIMIIATLISYGFRALGFHESNYIMIYILGVMIIASITDGYLYGIMASALSVLTFNYFFTEPYYTLLAYSPEYPVTFIIMLIVALITSTLAARIKHESQRAELREMRIRILYQIEKDLLAVKNIEQVAQVAAKDISKIFRLPVMLSLADMDGGLTIDHIEGDDIFNSYSEMMARTETFQSGNACGARTRLFADSRAYFQPISGQNGVLGVIGIGLGNADMLTEGQKSFIDTIATQIAPVLERERLYEKQQRAKIEMEHERLRSDLLRAISHDLRTPLTSILGSSSTVIENYDVLTDEMRRDFLQDIYDDAEWLSILVENILSMTRFSEGRIELKKEMEAVEEIVAEAVSRVNKRAKQHEISVSVPKELIMIPVDGILIEQVLINLLDNALKYTLPDSKINVSVKKEDGKVMFQVSDNGPGIPEEELPFIFNRFYTKNLNNTSRPGMGLGLAICKSIVEAHGGEISADNDPAGGAVFRFTIPIREEDHESIDTDSR</sequence>
<keyword evidence="6 13" id="KW-0812">Transmembrane</keyword>
<dbReference type="PRINTS" id="PR00344">
    <property type="entry name" value="BCTRLSENSOR"/>
</dbReference>
<dbReference type="Gene3D" id="1.10.287.130">
    <property type="match status" value="1"/>
</dbReference>
<dbReference type="SUPFAM" id="SSF55874">
    <property type="entry name" value="ATPase domain of HSP90 chaperone/DNA topoisomerase II/histidine kinase"/>
    <property type="match status" value="1"/>
</dbReference>
<evidence type="ECO:0000256" key="4">
    <source>
        <dbReference type="ARBA" id="ARBA00022553"/>
    </source>
</evidence>
<accession>F4A0C6</accession>
<dbReference type="AlphaFoldDB" id="F4A0C6"/>
<comment type="subcellular location">
    <subcellularLocation>
        <location evidence="2">Membrane</location>
        <topology evidence="2">Multi-pass membrane protein</topology>
    </subcellularLocation>
</comment>
<evidence type="ECO:0000256" key="5">
    <source>
        <dbReference type="ARBA" id="ARBA00022679"/>
    </source>
</evidence>
<dbReference type="InterPro" id="IPR003661">
    <property type="entry name" value="HisK_dim/P_dom"/>
</dbReference>